<proteinExistence type="predicted"/>
<name>A0AAW5B7T4_9BACI</name>
<keyword evidence="1" id="KW-0808">Transferase</keyword>
<dbReference type="SUPFAM" id="SSF53335">
    <property type="entry name" value="S-adenosyl-L-methionine-dependent methyltransferases"/>
    <property type="match status" value="1"/>
</dbReference>
<evidence type="ECO:0000313" key="2">
    <source>
        <dbReference type="Proteomes" id="UP001199631"/>
    </source>
</evidence>
<dbReference type="AlphaFoldDB" id="A0AAW5B7T4"/>
<evidence type="ECO:0000313" key="1">
    <source>
        <dbReference type="EMBL" id="MCG3419583.1"/>
    </source>
</evidence>
<accession>A0AAW5B7T4</accession>
<dbReference type="Gene3D" id="3.40.50.150">
    <property type="entry name" value="Vaccinia Virus protein VP39"/>
    <property type="match status" value="1"/>
</dbReference>
<dbReference type="EMBL" id="JAIFZM010000008">
    <property type="protein sequence ID" value="MCG3419583.1"/>
    <property type="molecule type" value="Genomic_DNA"/>
</dbReference>
<dbReference type="PANTHER" id="PTHR35276:SF1">
    <property type="entry name" value="TRNA (MNM(5)S(2)U34)-METHYLTRANSFERASE, CHLOROPLASTIC"/>
    <property type="match status" value="1"/>
</dbReference>
<dbReference type="RefSeq" id="WP_238019926.1">
    <property type="nucleotide sequence ID" value="NZ_JAIFZM010000008.1"/>
</dbReference>
<dbReference type="InterPro" id="IPR029063">
    <property type="entry name" value="SAM-dependent_MTases_sf"/>
</dbReference>
<dbReference type="Proteomes" id="UP001199631">
    <property type="component" value="Unassembled WGS sequence"/>
</dbReference>
<keyword evidence="2" id="KW-1185">Reference proteome</keyword>
<protein>
    <submittedName>
        <fullName evidence="1">Methyltransferase domain-containing protein</fullName>
    </submittedName>
</protein>
<reference evidence="1 2" key="1">
    <citation type="journal article" date="2022" name="Evol. Bioinform. Online">
        <title>Draft Genome Sequence of Oceanobacillus jordanicus Strain GSFE11, a Halotolerant Plant Growth-Promoting Bacterial Endophyte Isolated From the Jordan Valley.</title>
        <authorList>
            <person name="Alhindi T."/>
            <person name="Albdaiwi R."/>
        </authorList>
    </citation>
    <scope>NUCLEOTIDE SEQUENCE [LARGE SCALE GENOMIC DNA]</scope>
    <source>
        <strain evidence="1 2">GSFE11</strain>
    </source>
</reference>
<dbReference type="CDD" id="cd02440">
    <property type="entry name" value="AdoMet_MTases"/>
    <property type="match status" value="1"/>
</dbReference>
<dbReference type="PANTHER" id="PTHR35276">
    <property type="entry name" value="S-ADENOSYL-L-METHIONINE-DEPENDENT METHYLTRANSFERASES SUPERFAMILY PROTEIN"/>
    <property type="match status" value="1"/>
</dbReference>
<sequence>MIMNILNYAHYLLEGSIEKGETVIDATCGNGHDTLFLSRVVGSTGQVLAFDIQQEAIDQTRQTLLENNYTNVSLILDSHANVTSHLQTKEIERVGGAIFNLGYLPQSDKQIITSGDSTVEAIENILPVLKSKGLVVLVVYHGHEGGKDEMQTVLKYAMRLPQRAFHVLQYGFINQQNDPPFIIAIQKR</sequence>
<organism evidence="1 2">
    <name type="scientific">Oceanobacillus jordanicus</name>
    <dbReference type="NCBI Taxonomy" id="2867266"/>
    <lineage>
        <taxon>Bacteria</taxon>
        <taxon>Bacillati</taxon>
        <taxon>Bacillota</taxon>
        <taxon>Bacilli</taxon>
        <taxon>Bacillales</taxon>
        <taxon>Bacillaceae</taxon>
        <taxon>Oceanobacillus</taxon>
    </lineage>
</organism>
<keyword evidence="1" id="KW-0489">Methyltransferase</keyword>
<comment type="caution">
    <text evidence="1">The sequence shown here is derived from an EMBL/GenBank/DDBJ whole genome shotgun (WGS) entry which is preliminary data.</text>
</comment>
<gene>
    <name evidence="1" type="ORF">K3T81_10490</name>
</gene>
<dbReference type="GO" id="GO:0032259">
    <property type="term" value="P:methylation"/>
    <property type="evidence" value="ECO:0007669"/>
    <property type="project" value="UniProtKB-KW"/>
</dbReference>
<dbReference type="GO" id="GO:0008168">
    <property type="term" value="F:methyltransferase activity"/>
    <property type="evidence" value="ECO:0007669"/>
    <property type="project" value="UniProtKB-KW"/>
</dbReference>
<dbReference type="Pfam" id="PF06962">
    <property type="entry name" value="rRNA_methylase"/>
    <property type="match status" value="1"/>
</dbReference>
<dbReference type="InterPro" id="IPR010719">
    <property type="entry name" value="MnmM_MeTrfase"/>
</dbReference>